<name>H2XQV8_CIOIN</name>
<keyword evidence="6 9" id="KW-0040">ANK repeat</keyword>
<feature type="domain" description="DZANK-type" evidence="11">
    <location>
        <begin position="325"/>
        <end position="374"/>
    </location>
</feature>
<evidence type="ECO:0000256" key="3">
    <source>
        <dbReference type="ARBA" id="ARBA00022737"/>
    </source>
</evidence>
<evidence type="ECO:0000256" key="8">
    <source>
        <dbReference type="ARBA" id="ARBA00039856"/>
    </source>
</evidence>
<dbReference type="GO" id="GO:0005929">
    <property type="term" value="C:cilium"/>
    <property type="evidence" value="ECO:0007669"/>
    <property type="project" value="UniProtKB-SubCell"/>
</dbReference>
<feature type="repeat" description="ANK" evidence="9">
    <location>
        <begin position="625"/>
        <end position="657"/>
    </location>
</feature>
<dbReference type="Pfam" id="PF13287">
    <property type="entry name" value="Fn3_assoc"/>
    <property type="match status" value="1"/>
</dbReference>
<evidence type="ECO:0000256" key="4">
    <source>
        <dbReference type="ARBA" id="ARBA00022771"/>
    </source>
</evidence>
<evidence type="ECO:0000256" key="6">
    <source>
        <dbReference type="ARBA" id="ARBA00023043"/>
    </source>
</evidence>
<dbReference type="HOGENOM" id="CLU_024089_0_0_1"/>
<reference evidence="12" key="3">
    <citation type="submission" date="2025-08" db="UniProtKB">
        <authorList>
            <consortium name="Ensembl"/>
        </authorList>
    </citation>
    <scope>IDENTIFICATION</scope>
</reference>
<dbReference type="Gene3D" id="1.25.40.20">
    <property type="entry name" value="Ankyrin repeat-containing domain"/>
    <property type="match status" value="1"/>
</dbReference>
<keyword evidence="2" id="KW-0479">Metal-binding</keyword>
<dbReference type="PANTHER" id="PTHR16058:SF4">
    <property type="entry name" value="DOUBLE ZINC RIBBON AND ANKYRIN REPEAT-CONTAINING PROTEIN 1"/>
    <property type="match status" value="1"/>
</dbReference>
<feature type="region of interest" description="Disordered" evidence="10">
    <location>
        <begin position="718"/>
        <end position="747"/>
    </location>
</feature>
<dbReference type="InterPro" id="IPR002110">
    <property type="entry name" value="Ankyrin_rpt"/>
</dbReference>
<reference evidence="12" key="4">
    <citation type="submission" date="2025-09" db="UniProtKB">
        <authorList>
            <consortium name="Ensembl"/>
        </authorList>
    </citation>
    <scope>IDENTIFICATION</scope>
</reference>
<evidence type="ECO:0000256" key="5">
    <source>
        <dbReference type="ARBA" id="ARBA00022833"/>
    </source>
</evidence>
<dbReference type="InterPro" id="IPR038587">
    <property type="entry name" value="Ribosomal_eL40_sf"/>
</dbReference>
<keyword evidence="13" id="KW-1185">Reference proteome</keyword>
<dbReference type="InterPro" id="IPR025874">
    <property type="entry name" value="DZR"/>
</dbReference>
<dbReference type="GO" id="GO:0008270">
    <property type="term" value="F:zinc ion binding"/>
    <property type="evidence" value="ECO:0007669"/>
    <property type="project" value="UniProtKB-KW"/>
</dbReference>
<dbReference type="Proteomes" id="UP000008144">
    <property type="component" value="Chromosome 11"/>
</dbReference>
<dbReference type="Ensembl" id="ENSCINT00000037206.1">
    <property type="protein sequence ID" value="ENSCINP00000032042.1"/>
    <property type="gene ID" value="ENSCING00000022339.1"/>
</dbReference>
<keyword evidence="5" id="KW-0862">Zinc</keyword>
<dbReference type="InterPro" id="IPR036770">
    <property type="entry name" value="Ankyrin_rpt-contain_sf"/>
</dbReference>
<dbReference type="Pfam" id="PF12796">
    <property type="entry name" value="Ank_2"/>
    <property type="match status" value="1"/>
</dbReference>
<dbReference type="InParanoid" id="H2XQV8"/>
<sequence>MTAGSIAVPTVMPLRVPVAGRPKNSIDSNTLIEIRSDTPGTKIYYTVDNTRPEPDKKLGENTTWLYKEPFMLRHGKRYVKSVARTKDGRESNVVTKVFNVEFAEPNTDSDSESEGIDDANNFQREMEQNIMSSKSSYIYSQSSTQHMTASILRGDGPTHGTESWNADDTNSFNELKLGRTSGMRSSRLNTSLSVREEDMVRCVYCDASRPRNSSSRFCPECGKPVPVDPNSPIAEPGSMGMCTSCRSYVPLNQPKCIVCEAPVGPHQKPIVSVRLQDAIVCGSCGANNPPHLTHCTSCEHRFPLPIHAGDAAPPLPRLDGELVRCPTCTRVNNPDARFCDWCGEKVPIPEQAPMTCSLCKSNNRPYSKFCAQCGTLGVVLISLSHNQSLLASVLTPTALFSTRMLRAPKPPVREVQTQTVGLFYPGGKKVNQEQEMMREVRMQELKMRDKQPALTAVSPGRGFWRKQLDHICGHIRSYTNNNVEFRSVIGEPRLGKILGTAIDEGEEEIIMSVTFALRGHTEFGFVPKCVLSQANHAIYTNLPPDIYQSKKKVAFGSTFDNEDVENEKISKKKKKNKKKSLVREEKMNPEDRLLIKELGPRGEGRPDEVKQLIKEGADPNAIDSERRSALAVAVMKDRLGCVEALLKGGADVNRRSGPQHNSPLHFAVKLGPDGKDIVKLLLEYDAKTDVKNERGLSAYDLAVRSDYNSILALFNEPKEKKAKPKKRVNKKKAESSSDDSENDSDLF</sequence>
<protein>
    <recommendedName>
        <fullName evidence="8">Double zinc ribbon and ankyrin repeat-containing protein 1</fullName>
    </recommendedName>
</protein>
<feature type="compositionally biased region" description="Basic residues" evidence="10">
    <location>
        <begin position="720"/>
        <end position="730"/>
    </location>
</feature>
<dbReference type="SMART" id="SM00248">
    <property type="entry name" value="ANK"/>
    <property type="match status" value="3"/>
</dbReference>
<proteinExistence type="predicted"/>
<keyword evidence="3" id="KW-0677">Repeat</keyword>
<organism evidence="12 13">
    <name type="scientific">Ciona intestinalis</name>
    <name type="common">Transparent sea squirt</name>
    <name type="synonym">Ascidia intestinalis</name>
    <dbReference type="NCBI Taxonomy" id="7719"/>
    <lineage>
        <taxon>Eukaryota</taxon>
        <taxon>Metazoa</taxon>
        <taxon>Chordata</taxon>
        <taxon>Tunicata</taxon>
        <taxon>Ascidiacea</taxon>
        <taxon>Phlebobranchia</taxon>
        <taxon>Cionidae</taxon>
        <taxon>Ciona</taxon>
    </lineage>
</organism>
<evidence type="ECO:0000256" key="2">
    <source>
        <dbReference type="ARBA" id="ARBA00022723"/>
    </source>
</evidence>
<evidence type="ECO:0000256" key="1">
    <source>
        <dbReference type="ARBA" id="ARBA00004138"/>
    </source>
</evidence>
<evidence type="ECO:0000313" key="12">
    <source>
        <dbReference type="Ensembl" id="ENSCINP00000032042.1"/>
    </source>
</evidence>
<dbReference type="OMA" id="GFAHIRS"/>
<dbReference type="Pfam" id="PF12773">
    <property type="entry name" value="DZR"/>
    <property type="match status" value="1"/>
</dbReference>
<dbReference type="FunCoup" id="H2XQV8">
    <property type="interactions" value="19"/>
</dbReference>
<comment type="subcellular location">
    <subcellularLocation>
        <location evidence="1">Cell projection</location>
        <location evidence="1">Cilium</location>
    </subcellularLocation>
</comment>
<feature type="compositionally biased region" description="Acidic residues" evidence="10">
    <location>
        <begin position="736"/>
        <end position="747"/>
    </location>
</feature>
<feature type="repeat" description="ANK" evidence="9">
    <location>
        <begin position="659"/>
        <end position="693"/>
    </location>
</feature>
<evidence type="ECO:0000259" key="11">
    <source>
        <dbReference type="Pfam" id="PF12773"/>
    </source>
</evidence>
<dbReference type="InterPro" id="IPR026876">
    <property type="entry name" value="Fn3_assoc_repeat"/>
</dbReference>
<dbReference type="AlphaFoldDB" id="H2XQV8"/>
<evidence type="ECO:0000313" key="13">
    <source>
        <dbReference type="Proteomes" id="UP000008144"/>
    </source>
</evidence>
<evidence type="ECO:0000256" key="7">
    <source>
        <dbReference type="ARBA" id="ARBA00023273"/>
    </source>
</evidence>
<keyword evidence="7" id="KW-0966">Cell projection</keyword>
<dbReference type="PANTHER" id="PTHR16058">
    <property type="entry name" value="DOUBLE ZINC RIBBON AND ANKYRIN REPEAT-CONTAINING PROTEIN 1"/>
    <property type="match status" value="1"/>
</dbReference>
<evidence type="ECO:0000256" key="9">
    <source>
        <dbReference type="PROSITE-ProRule" id="PRU00023"/>
    </source>
</evidence>
<dbReference type="PROSITE" id="PS50297">
    <property type="entry name" value="ANK_REP_REGION"/>
    <property type="match status" value="1"/>
</dbReference>
<dbReference type="EMBL" id="EAAA01000829">
    <property type="status" value="NOT_ANNOTATED_CDS"/>
    <property type="molecule type" value="Genomic_DNA"/>
</dbReference>
<dbReference type="InterPro" id="IPR052481">
    <property type="entry name" value="DZAN1"/>
</dbReference>
<dbReference type="Gene3D" id="4.10.1060.50">
    <property type="match status" value="1"/>
</dbReference>
<dbReference type="EMBL" id="EAAA01000828">
    <property type="status" value="NOT_ANNOTATED_CDS"/>
    <property type="molecule type" value="Genomic_DNA"/>
</dbReference>
<dbReference type="PROSITE" id="PS50088">
    <property type="entry name" value="ANK_REPEAT"/>
    <property type="match status" value="2"/>
</dbReference>
<dbReference type="GeneTree" id="ENSGT00390000000549"/>
<accession>H2XQV8</accession>
<reference evidence="12" key="2">
    <citation type="journal article" date="2008" name="Genome Biol.">
        <title>Improved genome assembly and evidence-based global gene model set for the chordate Ciona intestinalis: new insight into intron and operon populations.</title>
        <authorList>
            <person name="Satou Y."/>
            <person name="Mineta K."/>
            <person name="Ogasawara M."/>
            <person name="Sasakura Y."/>
            <person name="Shoguchi E."/>
            <person name="Ueno K."/>
            <person name="Yamada L."/>
            <person name="Matsumoto J."/>
            <person name="Wasserscheid J."/>
            <person name="Dewar K."/>
            <person name="Wiley G.B."/>
            <person name="Macmil S.L."/>
            <person name="Roe B.A."/>
            <person name="Zeller R.W."/>
            <person name="Hastings K.E."/>
            <person name="Lemaire P."/>
            <person name="Lindquist E."/>
            <person name="Endo T."/>
            <person name="Hotta K."/>
            <person name="Inaba K."/>
        </authorList>
    </citation>
    <scope>NUCLEOTIDE SEQUENCE [LARGE SCALE GENOMIC DNA]</scope>
    <source>
        <strain evidence="12">wild type</strain>
    </source>
</reference>
<keyword evidence="4" id="KW-0863">Zinc-finger</keyword>
<evidence type="ECO:0000256" key="10">
    <source>
        <dbReference type="SAM" id="MobiDB-lite"/>
    </source>
</evidence>
<reference evidence="13" key="1">
    <citation type="journal article" date="2002" name="Science">
        <title>The draft genome of Ciona intestinalis: insights into chordate and vertebrate origins.</title>
        <authorList>
            <person name="Dehal P."/>
            <person name="Satou Y."/>
            <person name="Campbell R.K."/>
            <person name="Chapman J."/>
            <person name="Degnan B."/>
            <person name="De Tomaso A."/>
            <person name="Davidson B."/>
            <person name="Di Gregorio A."/>
            <person name="Gelpke M."/>
            <person name="Goodstein D.M."/>
            <person name="Harafuji N."/>
            <person name="Hastings K.E."/>
            <person name="Ho I."/>
            <person name="Hotta K."/>
            <person name="Huang W."/>
            <person name="Kawashima T."/>
            <person name="Lemaire P."/>
            <person name="Martinez D."/>
            <person name="Meinertzhagen I.A."/>
            <person name="Necula S."/>
            <person name="Nonaka M."/>
            <person name="Putnam N."/>
            <person name="Rash S."/>
            <person name="Saiga H."/>
            <person name="Satake M."/>
            <person name="Terry A."/>
            <person name="Yamada L."/>
            <person name="Wang H.G."/>
            <person name="Awazu S."/>
            <person name="Azumi K."/>
            <person name="Boore J."/>
            <person name="Branno M."/>
            <person name="Chin-Bow S."/>
            <person name="DeSantis R."/>
            <person name="Doyle S."/>
            <person name="Francino P."/>
            <person name="Keys D.N."/>
            <person name="Haga S."/>
            <person name="Hayashi H."/>
            <person name="Hino K."/>
            <person name="Imai K.S."/>
            <person name="Inaba K."/>
            <person name="Kano S."/>
            <person name="Kobayashi K."/>
            <person name="Kobayashi M."/>
            <person name="Lee B.I."/>
            <person name="Makabe K.W."/>
            <person name="Manohar C."/>
            <person name="Matassi G."/>
            <person name="Medina M."/>
            <person name="Mochizuki Y."/>
            <person name="Mount S."/>
            <person name="Morishita T."/>
            <person name="Miura S."/>
            <person name="Nakayama A."/>
            <person name="Nishizaka S."/>
            <person name="Nomoto H."/>
            <person name="Ohta F."/>
            <person name="Oishi K."/>
            <person name="Rigoutsos I."/>
            <person name="Sano M."/>
            <person name="Sasaki A."/>
            <person name="Sasakura Y."/>
            <person name="Shoguchi E."/>
            <person name="Shin-i T."/>
            <person name="Spagnuolo A."/>
            <person name="Stainier D."/>
            <person name="Suzuki M.M."/>
            <person name="Tassy O."/>
            <person name="Takatori N."/>
            <person name="Tokuoka M."/>
            <person name="Yagi K."/>
            <person name="Yoshizaki F."/>
            <person name="Wada S."/>
            <person name="Zhang C."/>
            <person name="Hyatt P.D."/>
            <person name="Larimer F."/>
            <person name="Detter C."/>
            <person name="Doggett N."/>
            <person name="Glavina T."/>
            <person name="Hawkins T."/>
            <person name="Richardson P."/>
            <person name="Lucas S."/>
            <person name="Kohara Y."/>
            <person name="Levine M."/>
            <person name="Satoh N."/>
            <person name="Rokhsar D.S."/>
        </authorList>
    </citation>
    <scope>NUCLEOTIDE SEQUENCE [LARGE SCALE GENOMIC DNA]</scope>
</reference>
<dbReference type="SUPFAM" id="SSF48403">
    <property type="entry name" value="Ankyrin repeat"/>
    <property type="match status" value="1"/>
</dbReference>